<sequence length="134" mass="14580">MATSAGAAALTGDTTTVICLDDYHSLDRKAHLQPSYWFAGTPRAKPTTQAPGLRGTAPIVCMIPVRGASWTSASTWILTVRSSLHGKSREIWRKVGTASRASKLALQLESPTLMLALIRRSNMLVLPSKFCRRN</sequence>
<protein>
    <submittedName>
        <fullName evidence="1">(wild Malaysian banana) hypothetical protein</fullName>
    </submittedName>
</protein>
<dbReference type="InParanoid" id="A0A804I1P5"/>
<accession>A0A804I1P5</accession>
<reference evidence="1" key="1">
    <citation type="submission" date="2021-03" db="EMBL/GenBank/DDBJ databases">
        <authorList>
            <consortium name="Genoscope - CEA"/>
            <person name="William W."/>
        </authorList>
    </citation>
    <scope>NUCLEOTIDE SEQUENCE</scope>
    <source>
        <strain evidence="1">Doubled-haploid Pahang</strain>
    </source>
</reference>
<gene>
    <name evidence="1" type="ORF">GSMUA_66570.1</name>
</gene>
<evidence type="ECO:0000313" key="3">
    <source>
        <dbReference type="Proteomes" id="UP000012960"/>
    </source>
</evidence>
<organism evidence="2 3">
    <name type="scientific">Musa acuminata subsp. malaccensis</name>
    <name type="common">Wild banana</name>
    <name type="synonym">Musa malaccensis</name>
    <dbReference type="NCBI Taxonomy" id="214687"/>
    <lineage>
        <taxon>Eukaryota</taxon>
        <taxon>Viridiplantae</taxon>
        <taxon>Streptophyta</taxon>
        <taxon>Embryophyta</taxon>
        <taxon>Tracheophyta</taxon>
        <taxon>Spermatophyta</taxon>
        <taxon>Magnoliopsida</taxon>
        <taxon>Liliopsida</taxon>
        <taxon>Zingiberales</taxon>
        <taxon>Musaceae</taxon>
        <taxon>Musa</taxon>
    </lineage>
</organism>
<evidence type="ECO:0000313" key="1">
    <source>
        <dbReference type="EMBL" id="CAG1861763.1"/>
    </source>
</evidence>
<proteinExistence type="predicted"/>
<reference evidence="2" key="2">
    <citation type="submission" date="2021-05" db="UniProtKB">
        <authorList>
            <consortium name="EnsemblPlants"/>
        </authorList>
    </citation>
    <scope>IDENTIFICATION</scope>
    <source>
        <strain evidence="2">subsp. malaccensis</strain>
    </source>
</reference>
<name>A0A804I1P5_MUSAM</name>
<dbReference type="Proteomes" id="UP000012960">
    <property type="component" value="Unplaced"/>
</dbReference>
<dbReference type="EMBL" id="HG996467">
    <property type="protein sequence ID" value="CAG1861763.1"/>
    <property type="molecule type" value="Genomic_DNA"/>
</dbReference>
<evidence type="ECO:0000313" key="2">
    <source>
        <dbReference type="EnsemblPlants" id="Ma02_p11550.1"/>
    </source>
</evidence>
<dbReference type="Gramene" id="Ma02_t11550.1">
    <property type="protein sequence ID" value="Ma02_p11550.1"/>
    <property type="gene ID" value="Ma02_g11550"/>
</dbReference>
<keyword evidence="3" id="KW-1185">Reference proteome</keyword>
<dbReference type="EnsemblPlants" id="Ma02_t11550.1">
    <property type="protein sequence ID" value="Ma02_p11550.1"/>
    <property type="gene ID" value="Ma02_g11550"/>
</dbReference>
<dbReference type="AlphaFoldDB" id="A0A804I1P5"/>